<accession>A0ACC3MIX6</accession>
<keyword evidence="2" id="KW-1185">Reference proteome</keyword>
<sequence>MDIKVFAQEHVSQITATTGLVTYALARKKLTTGGIVAGCLVALVHMIHPWPTVFWLLILFFLLGTVVTKIGHDAKAHLTLSSTGGSGGEGARTSAQVLANTGFACLLILAHTYLLNSSPFISSNLPISPGPYTPTLTKLLPVGIIAQYAAVTADTFSSELGILATTQPFLITAPWKQVSRGTNGGVTIDGLMYGALGSFMLTLGAIVGLYTSAPKIAMDPNAAAVVTIMGMIGSLIDSLFGAVLQATVTDRSTGKVVEGPGGQRVKIAAGGSRVQTGYDLLTNNGVNFAMAATTSVLTMGVVHLLGIGIGLR</sequence>
<evidence type="ECO:0000313" key="1">
    <source>
        <dbReference type="EMBL" id="KAK3691810.1"/>
    </source>
</evidence>
<protein>
    <submittedName>
        <fullName evidence="1">Uncharacterized protein</fullName>
    </submittedName>
</protein>
<organism evidence="1 2">
    <name type="scientific">Vermiconidia calcicola</name>
    <dbReference type="NCBI Taxonomy" id="1690605"/>
    <lineage>
        <taxon>Eukaryota</taxon>
        <taxon>Fungi</taxon>
        <taxon>Dikarya</taxon>
        <taxon>Ascomycota</taxon>
        <taxon>Pezizomycotina</taxon>
        <taxon>Dothideomycetes</taxon>
        <taxon>Dothideomycetidae</taxon>
        <taxon>Mycosphaerellales</taxon>
        <taxon>Extremaceae</taxon>
        <taxon>Vermiconidia</taxon>
    </lineage>
</organism>
<proteinExistence type="predicted"/>
<reference evidence="1" key="1">
    <citation type="submission" date="2023-07" db="EMBL/GenBank/DDBJ databases">
        <title>Black Yeasts Isolated from many extreme environments.</title>
        <authorList>
            <person name="Coleine C."/>
            <person name="Stajich J.E."/>
            <person name="Selbmann L."/>
        </authorList>
    </citation>
    <scope>NUCLEOTIDE SEQUENCE</scope>
    <source>
        <strain evidence="1">CCFEE 5714</strain>
    </source>
</reference>
<gene>
    <name evidence="1" type="ORF">LTR37_018409</name>
</gene>
<evidence type="ECO:0000313" key="2">
    <source>
        <dbReference type="Proteomes" id="UP001281147"/>
    </source>
</evidence>
<comment type="caution">
    <text evidence="1">The sequence shown here is derived from an EMBL/GenBank/DDBJ whole genome shotgun (WGS) entry which is preliminary data.</text>
</comment>
<dbReference type="Proteomes" id="UP001281147">
    <property type="component" value="Unassembled WGS sequence"/>
</dbReference>
<name>A0ACC3MIX6_9PEZI</name>
<dbReference type="EMBL" id="JAUTXU010000256">
    <property type="protein sequence ID" value="KAK3691810.1"/>
    <property type="molecule type" value="Genomic_DNA"/>
</dbReference>